<dbReference type="Proteomes" id="UP001529510">
    <property type="component" value="Unassembled WGS sequence"/>
</dbReference>
<evidence type="ECO:0000256" key="1">
    <source>
        <dbReference type="SAM" id="MobiDB-lite"/>
    </source>
</evidence>
<feature type="compositionally biased region" description="Basic and acidic residues" evidence="1">
    <location>
        <begin position="43"/>
        <end position="67"/>
    </location>
</feature>
<protein>
    <submittedName>
        <fullName evidence="2">Uncharacterized protein</fullName>
    </submittedName>
</protein>
<keyword evidence="3" id="KW-1185">Reference proteome</keyword>
<name>A0ABD0NQB3_CIRMR</name>
<sequence>PAQQQLEPTDDGKPEPATTNEPEPNGTELRIASEPEPQVTSDQVREPVSEHALVDNARERESLEESPTHCTIGEGEIQLDSGDLIDCDMDIYVDMPVLLLPSSELPACPELSVCPGLSACPEMTREVIPLSAALPVLGIAVWCVWVAHTIPEPSTCPDFPPTLPLLPPPCCFSSTTAASCWPLCSPSACHLCGGIATGLPDPLSPSPWLLAPSSPP</sequence>
<dbReference type="EMBL" id="JAMKFB020000020">
    <property type="protein sequence ID" value="KAL0164042.1"/>
    <property type="molecule type" value="Genomic_DNA"/>
</dbReference>
<dbReference type="AlphaFoldDB" id="A0ABD0NQB3"/>
<accession>A0ABD0NQB3</accession>
<comment type="caution">
    <text evidence="2">The sequence shown here is derived from an EMBL/GenBank/DDBJ whole genome shotgun (WGS) entry which is preliminary data.</text>
</comment>
<proteinExistence type="predicted"/>
<feature type="region of interest" description="Disordered" evidence="1">
    <location>
        <begin position="1"/>
        <end position="75"/>
    </location>
</feature>
<feature type="compositionally biased region" description="Low complexity" evidence="1">
    <location>
        <begin position="15"/>
        <end position="28"/>
    </location>
</feature>
<reference evidence="2 3" key="1">
    <citation type="submission" date="2024-05" db="EMBL/GenBank/DDBJ databases">
        <title>Genome sequencing and assembly of Indian major carp, Cirrhinus mrigala (Hamilton, 1822).</title>
        <authorList>
            <person name="Mohindra V."/>
            <person name="Chowdhury L.M."/>
            <person name="Lal K."/>
            <person name="Jena J.K."/>
        </authorList>
    </citation>
    <scope>NUCLEOTIDE SEQUENCE [LARGE SCALE GENOMIC DNA]</scope>
    <source>
        <strain evidence="2">CM1030</strain>
        <tissue evidence="2">Blood</tissue>
    </source>
</reference>
<feature type="non-terminal residue" evidence="2">
    <location>
        <position position="216"/>
    </location>
</feature>
<organism evidence="2 3">
    <name type="scientific">Cirrhinus mrigala</name>
    <name type="common">Mrigala</name>
    <dbReference type="NCBI Taxonomy" id="683832"/>
    <lineage>
        <taxon>Eukaryota</taxon>
        <taxon>Metazoa</taxon>
        <taxon>Chordata</taxon>
        <taxon>Craniata</taxon>
        <taxon>Vertebrata</taxon>
        <taxon>Euteleostomi</taxon>
        <taxon>Actinopterygii</taxon>
        <taxon>Neopterygii</taxon>
        <taxon>Teleostei</taxon>
        <taxon>Ostariophysi</taxon>
        <taxon>Cypriniformes</taxon>
        <taxon>Cyprinidae</taxon>
        <taxon>Labeoninae</taxon>
        <taxon>Labeonini</taxon>
        <taxon>Cirrhinus</taxon>
    </lineage>
</organism>
<evidence type="ECO:0000313" key="3">
    <source>
        <dbReference type="Proteomes" id="UP001529510"/>
    </source>
</evidence>
<gene>
    <name evidence="2" type="ORF">M9458_039795</name>
</gene>
<feature type="non-terminal residue" evidence="2">
    <location>
        <position position="1"/>
    </location>
</feature>
<evidence type="ECO:0000313" key="2">
    <source>
        <dbReference type="EMBL" id="KAL0164042.1"/>
    </source>
</evidence>